<dbReference type="Pfam" id="PF09376">
    <property type="entry name" value="NurA"/>
    <property type="match status" value="1"/>
</dbReference>
<gene>
    <name evidence="2" type="ORF">DXX99_05925</name>
</gene>
<dbReference type="EMBL" id="QSLN01000006">
    <property type="protein sequence ID" value="RDV83249.1"/>
    <property type="molecule type" value="Genomic_DNA"/>
</dbReference>
<accession>A0A3D8P3E0</accession>
<dbReference type="SMART" id="SM00933">
    <property type="entry name" value="NurA"/>
    <property type="match status" value="1"/>
</dbReference>
<dbReference type="OrthoDB" id="2986419at2"/>
<feature type="domain" description="NurA" evidence="1">
    <location>
        <begin position="55"/>
        <end position="287"/>
    </location>
</feature>
<keyword evidence="3" id="KW-1185">Reference proteome</keyword>
<sequence>MNLLLVGNEGAVIKLREFATLCRHLLCKRPSPSELRSRLGALGRFYRVDPLHPQRRVVAVDGSLGTVGAHYPYFLVLMQAAAFALPRLEPPLVEHEVFSPLDPEVARALEEQGRDEEGWSDHLAEQQIKARMSALELRVALRVAELLPGALVMLDGGFVHLRDRAEELFQELRRQALDRGVLLVGVIEEITSCRLGKSLAFTGPALHDREVLYGCLAPGEVFELEARKPFLRVFARFGHHPQPVAFDLLPEQEEFLPEILGILRALTPADGRGIPSLIDLADRHVRLSRTEVERLVAAAVPTELREVFLSSHRRRRPF</sequence>
<dbReference type="Proteomes" id="UP000256329">
    <property type="component" value="Unassembled WGS sequence"/>
</dbReference>
<dbReference type="RefSeq" id="WP_115792578.1">
    <property type="nucleotide sequence ID" value="NZ_QSLN01000006.1"/>
</dbReference>
<evidence type="ECO:0000313" key="2">
    <source>
        <dbReference type="EMBL" id="RDV83249.1"/>
    </source>
</evidence>
<evidence type="ECO:0000259" key="1">
    <source>
        <dbReference type="SMART" id="SM00933"/>
    </source>
</evidence>
<reference evidence="2 3" key="1">
    <citation type="submission" date="2018-08" db="EMBL/GenBank/DDBJ databases">
        <title>Form III RuBisCO-mediated autotrophy in Thermodesulfobium bacteria.</title>
        <authorList>
            <person name="Toshchakov S.V."/>
            <person name="Kublanov I.V."/>
            <person name="Frolov E."/>
            <person name="Bonch-Osmolovskaya E.A."/>
            <person name="Tourova T.P."/>
            <person name="Chernych N.A."/>
            <person name="Lebedinsky A.V."/>
        </authorList>
    </citation>
    <scope>NUCLEOTIDE SEQUENCE [LARGE SCALE GENOMIC DNA]</scope>
    <source>
        <strain evidence="2 3">SR</strain>
    </source>
</reference>
<evidence type="ECO:0000313" key="3">
    <source>
        <dbReference type="Proteomes" id="UP000256329"/>
    </source>
</evidence>
<proteinExistence type="predicted"/>
<protein>
    <recommendedName>
        <fullName evidence="1">NurA domain-containing protein</fullName>
    </recommendedName>
</protein>
<dbReference type="AlphaFoldDB" id="A0A3D8P3E0"/>
<comment type="caution">
    <text evidence="2">The sequence shown here is derived from an EMBL/GenBank/DDBJ whole genome shotgun (WGS) entry which is preliminary data.</text>
</comment>
<dbReference type="InterPro" id="IPR018977">
    <property type="entry name" value="NurA_domain"/>
</dbReference>
<organism evidence="2 3">
    <name type="scientific">Ammonifex thiophilus</name>
    <dbReference type="NCBI Taxonomy" id="444093"/>
    <lineage>
        <taxon>Bacteria</taxon>
        <taxon>Bacillati</taxon>
        <taxon>Bacillota</taxon>
        <taxon>Clostridia</taxon>
        <taxon>Thermoanaerobacterales</taxon>
        <taxon>Thermoanaerobacteraceae</taxon>
        <taxon>Ammonifex</taxon>
    </lineage>
</organism>
<name>A0A3D8P3E0_9THEO</name>